<keyword evidence="3" id="KW-1185">Reference proteome</keyword>
<evidence type="ECO:0000313" key="3">
    <source>
        <dbReference type="Proteomes" id="UP000005801"/>
    </source>
</evidence>
<dbReference type="EMBL" id="ABCS01000209">
    <property type="protein sequence ID" value="EDM73575.1"/>
    <property type="molecule type" value="Genomic_DNA"/>
</dbReference>
<dbReference type="Proteomes" id="UP000005801">
    <property type="component" value="Unassembled WGS sequence"/>
</dbReference>
<name>A6GKN2_9BACT</name>
<organism evidence="2 3">
    <name type="scientific">Plesiocystis pacifica SIR-1</name>
    <dbReference type="NCBI Taxonomy" id="391625"/>
    <lineage>
        <taxon>Bacteria</taxon>
        <taxon>Pseudomonadati</taxon>
        <taxon>Myxococcota</taxon>
        <taxon>Polyangia</taxon>
        <taxon>Nannocystales</taxon>
        <taxon>Nannocystaceae</taxon>
        <taxon>Plesiocystis</taxon>
    </lineage>
</organism>
<proteinExistence type="predicted"/>
<feature type="region of interest" description="Disordered" evidence="1">
    <location>
        <begin position="50"/>
        <end position="96"/>
    </location>
</feature>
<gene>
    <name evidence="2" type="ORF">PPSIR1_18402</name>
</gene>
<evidence type="ECO:0000313" key="2">
    <source>
        <dbReference type="EMBL" id="EDM73575.1"/>
    </source>
</evidence>
<sequence>MPPEQPSMCVQVLFWQRDDRFPSPAHTHVVKLPSAIPYLTAAALSIACTPSSSNANDDADAETGSEDATTETETETGTETETETGTGDTDENSCASPEECGPDEWCDFPDDLCGAGQLGECLPRPDECDGLDVEICGCDGNAHIAGCEAAEGVDRSNDTSMCETPEGAHVCGELFCPSDSYYCQQAMLDGENPGPDVFSCRELPEACSGSEDCACLAEETCGSFCEFADGHFTLICPGG</sequence>
<evidence type="ECO:0000256" key="1">
    <source>
        <dbReference type="SAM" id="MobiDB-lite"/>
    </source>
</evidence>
<comment type="caution">
    <text evidence="2">The sequence shown here is derived from an EMBL/GenBank/DDBJ whole genome shotgun (WGS) entry which is preliminary data.</text>
</comment>
<feature type="compositionally biased region" description="Acidic residues" evidence="1">
    <location>
        <begin position="57"/>
        <end position="82"/>
    </location>
</feature>
<protein>
    <submittedName>
        <fullName evidence="2">Uncharacterized protein</fullName>
    </submittedName>
</protein>
<accession>A6GKN2</accession>
<reference evidence="2 3" key="1">
    <citation type="submission" date="2007-06" db="EMBL/GenBank/DDBJ databases">
        <authorList>
            <person name="Shimkets L."/>
            <person name="Ferriera S."/>
            <person name="Johnson J."/>
            <person name="Kravitz S."/>
            <person name="Beeson K."/>
            <person name="Sutton G."/>
            <person name="Rogers Y.-H."/>
            <person name="Friedman R."/>
            <person name="Frazier M."/>
            <person name="Venter J.C."/>
        </authorList>
    </citation>
    <scope>NUCLEOTIDE SEQUENCE [LARGE SCALE GENOMIC DNA]</scope>
    <source>
        <strain evidence="2 3">SIR-1</strain>
    </source>
</reference>
<dbReference type="AlphaFoldDB" id="A6GKN2"/>
<dbReference type="eggNOG" id="ENOG5032J62">
    <property type="taxonomic scope" value="Bacteria"/>
</dbReference>